<accession>A0A182SA72</accession>
<evidence type="ECO:0000256" key="3">
    <source>
        <dbReference type="ARBA" id="ARBA00022692"/>
    </source>
</evidence>
<comment type="similarity">
    <text evidence="2">Belongs to the ninjurin family.</text>
</comment>
<reference evidence="7" key="2">
    <citation type="submission" date="2020-05" db="UniProtKB">
        <authorList>
            <consortium name="EnsemblMetazoa"/>
        </authorList>
    </citation>
    <scope>IDENTIFICATION</scope>
    <source>
        <strain evidence="7">maculatus3</strain>
    </source>
</reference>
<evidence type="ECO:0000313" key="7">
    <source>
        <dbReference type="EnsemblMetazoa" id="AMAM002743-PA"/>
    </source>
</evidence>
<keyword evidence="5" id="KW-1133">Transmembrane helix</keyword>
<dbReference type="AlphaFoldDB" id="A0A182SA72"/>
<protein>
    <submittedName>
        <fullName evidence="7">Uncharacterized protein</fullName>
    </submittedName>
</protein>
<evidence type="ECO:0000256" key="2">
    <source>
        <dbReference type="ARBA" id="ARBA00008141"/>
    </source>
</evidence>
<comment type="subcellular location">
    <subcellularLocation>
        <location evidence="1">Membrane</location>
        <topology evidence="1">Multi-pass membrane protein</topology>
    </subcellularLocation>
</comment>
<evidence type="ECO:0000256" key="5">
    <source>
        <dbReference type="ARBA" id="ARBA00022989"/>
    </source>
</evidence>
<keyword evidence="8" id="KW-1185">Reference proteome</keyword>
<dbReference type="GO" id="GO:0007155">
    <property type="term" value="P:cell adhesion"/>
    <property type="evidence" value="ECO:0007669"/>
    <property type="project" value="UniProtKB-KW"/>
</dbReference>
<dbReference type="GO" id="GO:0016020">
    <property type="term" value="C:membrane"/>
    <property type="evidence" value="ECO:0007669"/>
    <property type="project" value="UniProtKB-SubCell"/>
</dbReference>
<dbReference type="VEuPathDB" id="VectorBase:AMAM002743"/>
<sequence length="165" mass="18433">MAECDDCSEHESNNYFEMVEMSLEVLDNEAIERSQNVECTSQENPPKKSKGIVNSALDVSLLTANANQLRLLLTYNEKSSTYFICITLVITSLVLEVLEGCGVIIMRSYPNAVPWLATQPSQKSSRVAANSHMLKLLTMQAIAVDDNRCNRSKQTEEPTDRPIEC</sequence>
<organism evidence="7 8">
    <name type="scientific">Anopheles maculatus</name>
    <dbReference type="NCBI Taxonomy" id="74869"/>
    <lineage>
        <taxon>Eukaryota</taxon>
        <taxon>Metazoa</taxon>
        <taxon>Ecdysozoa</taxon>
        <taxon>Arthropoda</taxon>
        <taxon>Hexapoda</taxon>
        <taxon>Insecta</taxon>
        <taxon>Pterygota</taxon>
        <taxon>Neoptera</taxon>
        <taxon>Endopterygota</taxon>
        <taxon>Diptera</taxon>
        <taxon>Nematocera</taxon>
        <taxon>Culicoidea</taxon>
        <taxon>Culicidae</taxon>
        <taxon>Anophelinae</taxon>
        <taxon>Anopheles</taxon>
        <taxon>Anopheles maculatus group</taxon>
    </lineage>
</organism>
<dbReference type="GO" id="GO:0042246">
    <property type="term" value="P:tissue regeneration"/>
    <property type="evidence" value="ECO:0007669"/>
    <property type="project" value="InterPro"/>
</dbReference>
<keyword evidence="6" id="KW-0472">Membrane</keyword>
<reference evidence="8" key="1">
    <citation type="submission" date="2013-09" db="EMBL/GenBank/DDBJ databases">
        <title>The Genome Sequence of Anopheles maculatus species B.</title>
        <authorList>
            <consortium name="The Broad Institute Genomics Platform"/>
            <person name="Neafsey D.E."/>
            <person name="Besansky N."/>
            <person name="Howell P."/>
            <person name="Walton C."/>
            <person name="Young S.K."/>
            <person name="Zeng Q."/>
            <person name="Gargeya S."/>
            <person name="Fitzgerald M."/>
            <person name="Haas B."/>
            <person name="Abouelleil A."/>
            <person name="Allen A.W."/>
            <person name="Alvarado L."/>
            <person name="Arachchi H.M."/>
            <person name="Berlin A.M."/>
            <person name="Chapman S.B."/>
            <person name="Gainer-Dewar J."/>
            <person name="Goldberg J."/>
            <person name="Griggs A."/>
            <person name="Gujja S."/>
            <person name="Hansen M."/>
            <person name="Howarth C."/>
            <person name="Imamovic A."/>
            <person name="Ireland A."/>
            <person name="Larimer J."/>
            <person name="McCowan C."/>
            <person name="Murphy C."/>
            <person name="Pearson M."/>
            <person name="Poon T.W."/>
            <person name="Priest M."/>
            <person name="Roberts A."/>
            <person name="Saif S."/>
            <person name="Shea T."/>
            <person name="Sisk P."/>
            <person name="Sykes S."/>
            <person name="Wortman J."/>
            <person name="Nusbaum C."/>
            <person name="Birren B."/>
        </authorList>
    </citation>
    <scope>NUCLEOTIDE SEQUENCE [LARGE SCALE GENOMIC DNA]</scope>
    <source>
        <strain evidence="8">maculatus3</strain>
    </source>
</reference>
<proteinExistence type="inferred from homology"/>
<dbReference type="Pfam" id="PF04923">
    <property type="entry name" value="Ninjurin"/>
    <property type="match status" value="1"/>
</dbReference>
<keyword evidence="4" id="KW-0130">Cell adhesion</keyword>
<evidence type="ECO:0000256" key="6">
    <source>
        <dbReference type="ARBA" id="ARBA00023136"/>
    </source>
</evidence>
<dbReference type="InterPro" id="IPR007007">
    <property type="entry name" value="Ninjurin"/>
</dbReference>
<evidence type="ECO:0000256" key="1">
    <source>
        <dbReference type="ARBA" id="ARBA00004141"/>
    </source>
</evidence>
<name>A0A182SA72_9DIPT</name>
<dbReference type="Proteomes" id="UP000075901">
    <property type="component" value="Unassembled WGS sequence"/>
</dbReference>
<evidence type="ECO:0000313" key="8">
    <source>
        <dbReference type="Proteomes" id="UP000075901"/>
    </source>
</evidence>
<evidence type="ECO:0000256" key="4">
    <source>
        <dbReference type="ARBA" id="ARBA00022889"/>
    </source>
</evidence>
<dbReference type="EnsemblMetazoa" id="AMAM002743-RA">
    <property type="protein sequence ID" value="AMAM002743-PA"/>
    <property type="gene ID" value="AMAM002743"/>
</dbReference>
<dbReference type="PANTHER" id="PTHR12316">
    <property type="entry name" value="NINJURIN-RELATED"/>
    <property type="match status" value="1"/>
</dbReference>
<dbReference type="PANTHER" id="PTHR12316:SF1">
    <property type="entry name" value="NINJURIN-B"/>
    <property type="match status" value="1"/>
</dbReference>
<keyword evidence="3" id="KW-0812">Transmembrane</keyword>